<evidence type="ECO:0000256" key="2">
    <source>
        <dbReference type="ARBA" id="ARBA00023315"/>
    </source>
</evidence>
<dbReference type="AlphaFoldDB" id="A0A235BYM8"/>
<dbReference type="Gene3D" id="3.40.630.30">
    <property type="match status" value="2"/>
</dbReference>
<keyword evidence="2" id="KW-0012">Acyltransferase</keyword>
<comment type="caution">
    <text evidence="4">The sequence shown here is derived from an EMBL/GenBank/DDBJ whole genome shotgun (WGS) entry which is preliminary data.</text>
</comment>
<keyword evidence="1" id="KW-0808">Transferase</keyword>
<dbReference type="PANTHER" id="PTHR43420">
    <property type="entry name" value="ACETYLTRANSFERASE"/>
    <property type="match status" value="1"/>
</dbReference>
<dbReference type="GO" id="GO:0016747">
    <property type="term" value="F:acyltransferase activity, transferring groups other than amino-acyl groups"/>
    <property type="evidence" value="ECO:0007669"/>
    <property type="project" value="InterPro"/>
</dbReference>
<name>A0A235BYM8_UNCW3</name>
<dbReference type="InterPro" id="IPR000182">
    <property type="entry name" value="GNAT_dom"/>
</dbReference>
<evidence type="ECO:0000313" key="4">
    <source>
        <dbReference type="EMBL" id="OYD17322.1"/>
    </source>
</evidence>
<accession>A0A235BYM8</accession>
<sequence>MNILPVEKEDLRSLTNLLKRNLIYEHITEHLTKEKIFGDPDFDPEKTLKAVVNSRIVGFMQGVTREYNERKIGFIKLFATDEKWRRRGIASALLKIIEEKLWSQDVKEIRILDSSPNYLQPGLDPRYTDAYVFITRRGYKKFDKDVNMEVDLEGQDFSTGREEDVLSKQGIEIKRASLENRPSVFTFIDENFVSSRREIEVGFRNHPISIHIGLKNARVIAFAAYDANNLNTGWFGPMGTLKEFRRMGIGKVLLKRCLQDMKLQGHKTSTIAWVGPIAFYNDSVGANIERVFWRFKKTSTGGVNRGVNPWS</sequence>
<feature type="domain" description="N-acetyltransferase" evidence="3">
    <location>
        <begin position="1"/>
        <end position="153"/>
    </location>
</feature>
<dbReference type="InterPro" id="IPR050680">
    <property type="entry name" value="YpeA/RimI_acetyltransf"/>
</dbReference>
<protein>
    <recommendedName>
        <fullName evidence="3">N-acetyltransferase domain-containing protein</fullName>
    </recommendedName>
</protein>
<evidence type="ECO:0000313" key="5">
    <source>
        <dbReference type="Proteomes" id="UP000215215"/>
    </source>
</evidence>
<dbReference type="InterPro" id="IPR016181">
    <property type="entry name" value="Acyl_CoA_acyltransferase"/>
</dbReference>
<reference evidence="4 5" key="1">
    <citation type="submission" date="2017-07" db="EMBL/GenBank/DDBJ databases">
        <title>Recovery of genomes from metagenomes via a dereplication, aggregation, and scoring strategy.</title>
        <authorList>
            <person name="Sieber C.M."/>
            <person name="Probst A.J."/>
            <person name="Sharrar A."/>
            <person name="Thomas B.C."/>
            <person name="Hess M."/>
            <person name="Tringe S.G."/>
            <person name="Banfield J.F."/>
        </authorList>
    </citation>
    <scope>NUCLEOTIDE SEQUENCE [LARGE SCALE GENOMIC DNA]</scope>
    <source>
        <strain evidence="4">JGI_Cruoil_03_44_89</strain>
    </source>
</reference>
<evidence type="ECO:0000256" key="1">
    <source>
        <dbReference type="ARBA" id="ARBA00022679"/>
    </source>
</evidence>
<dbReference type="Proteomes" id="UP000215215">
    <property type="component" value="Unassembled WGS sequence"/>
</dbReference>
<proteinExistence type="predicted"/>
<dbReference type="PROSITE" id="PS51186">
    <property type="entry name" value="GNAT"/>
    <property type="match status" value="2"/>
</dbReference>
<dbReference type="EMBL" id="NOZQ01000024">
    <property type="protein sequence ID" value="OYD17322.1"/>
    <property type="molecule type" value="Genomic_DNA"/>
</dbReference>
<feature type="domain" description="N-acetyltransferase" evidence="3">
    <location>
        <begin position="171"/>
        <end position="311"/>
    </location>
</feature>
<evidence type="ECO:0000259" key="3">
    <source>
        <dbReference type="PROSITE" id="PS51186"/>
    </source>
</evidence>
<organism evidence="4 5">
    <name type="scientific">candidate division WOR-3 bacterium JGI_Cruoil_03_44_89</name>
    <dbReference type="NCBI Taxonomy" id="1973748"/>
    <lineage>
        <taxon>Bacteria</taxon>
        <taxon>Bacteria division WOR-3</taxon>
    </lineage>
</organism>
<dbReference type="CDD" id="cd04301">
    <property type="entry name" value="NAT_SF"/>
    <property type="match status" value="2"/>
</dbReference>
<gene>
    <name evidence="4" type="ORF">CH333_01245</name>
</gene>
<dbReference type="Pfam" id="PF00583">
    <property type="entry name" value="Acetyltransf_1"/>
    <property type="match status" value="2"/>
</dbReference>
<dbReference type="PANTHER" id="PTHR43420:SF12">
    <property type="entry name" value="N-ACETYLTRANSFERASE DOMAIN-CONTAINING PROTEIN"/>
    <property type="match status" value="1"/>
</dbReference>
<dbReference type="SUPFAM" id="SSF55729">
    <property type="entry name" value="Acyl-CoA N-acyltransferases (Nat)"/>
    <property type="match status" value="2"/>
</dbReference>